<protein>
    <submittedName>
        <fullName evidence="1">2-dehydro-3-deoxygalactonokinase</fullName>
    </submittedName>
</protein>
<dbReference type="GO" id="GO:0034194">
    <property type="term" value="P:D-galactonate catabolic process"/>
    <property type="evidence" value="ECO:0007669"/>
    <property type="project" value="InterPro"/>
</dbReference>
<dbReference type="GO" id="GO:0008671">
    <property type="term" value="F:2-dehydro-3-deoxygalactonokinase activity"/>
    <property type="evidence" value="ECO:0007669"/>
    <property type="project" value="InterPro"/>
</dbReference>
<dbReference type="KEGG" id="cars:E1B03_12300"/>
<sequence>MKGEWVAIDWGTSNFRAWLLAGNAVLDKRSASCGLLHIEPGQFDATLKTLLGEWVADSSPMIVMAGMVGSQQGWYEVDYCPLPAGADSLLEQRKKFITSWGSEAWIVPGLCKSPSGDLPDVMRGEEIQLLGLSLLEGIDNFQAILPGTHSKHVRMQQKQIVDFSTYMTGELFHVLITHSLLGRALPDAAVDDNAFLRGVEISRRNAALSQLLFSARTLRLSGEISAESVGDYLSGLLIGSEFTTGNTGPVWLVGSAVLTRRYQLAANAFGIQTCCIDGDCCFIAGMQFLQQRLTEKQNGQC</sequence>
<evidence type="ECO:0000313" key="2">
    <source>
        <dbReference type="Proteomes" id="UP000293850"/>
    </source>
</evidence>
<proteinExistence type="predicted"/>
<dbReference type="Gene3D" id="3.30.420.310">
    <property type="entry name" value="2-keto-3-deoxy-galactonokinase, C-terminal domain"/>
    <property type="match status" value="1"/>
</dbReference>
<dbReference type="EMBL" id="CP037864">
    <property type="protein sequence ID" value="QBM23164.1"/>
    <property type="molecule type" value="Genomic_DNA"/>
</dbReference>
<keyword evidence="2" id="KW-1185">Reference proteome</keyword>
<dbReference type="InterPro" id="IPR007729">
    <property type="entry name" value="DGOK"/>
</dbReference>
<evidence type="ECO:0000313" key="1">
    <source>
        <dbReference type="EMBL" id="QBM23164.1"/>
    </source>
</evidence>
<dbReference type="Gene3D" id="3.30.420.300">
    <property type="entry name" value="2-keto-3-deoxy-galactonokinase, substrate binding domain"/>
    <property type="match status" value="1"/>
</dbReference>
<dbReference type="Pfam" id="PF05035">
    <property type="entry name" value="DGOK"/>
    <property type="match status" value="1"/>
</dbReference>
<dbReference type="Proteomes" id="UP000293850">
    <property type="component" value="Chromosome"/>
</dbReference>
<organism evidence="1 2">
    <name type="scientific">Citrobacter arsenatis</name>
    <dbReference type="NCBI Taxonomy" id="2546350"/>
    <lineage>
        <taxon>Bacteria</taxon>
        <taxon>Pseudomonadati</taxon>
        <taxon>Pseudomonadota</taxon>
        <taxon>Gammaproteobacteria</taxon>
        <taxon>Enterobacterales</taxon>
        <taxon>Enterobacteriaceae</taxon>
        <taxon>Citrobacter</taxon>
    </lineage>
</organism>
<reference evidence="1 2" key="1">
    <citation type="submission" date="2019-03" db="EMBL/GenBank/DDBJ databases">
        <title>Complete genome sequence of an arsenate-respiring bacteria, Citrobacter sp. LY-1.</title>
        <authorList>
            <person name="Wang H."/>
            <person name="Liu Y."/>
            <person name="Li Q."/>
            <person name="Huang J."/>
        </authorList>
    </citation>
    <scope>NUCLEOTIDE SEQUENCE [LARGE SCALE GENOMIC DNA]</scope>
    <source>
        <strain evidence="1 2">LY-1</strain>
    </source>
</reference>
<accession>A0A4P6WJS6</accession>
<dbReference type="CDD" id="cd24012">
    <property type="entry name" value="ASKHA_NBD_KDGal-kinase"/>
    <property type="match status" value="1"/>
</dbReference>
<dbReference type="AlphaFoldDB" id="A0A4P6WJS6"/>
<gene>
    <name evidence="1" type="ORF">E1B03_12300</name>
</gene>
<dbReference type="RefSeq" id="WP_103770093.1">
    <property type="nucleotide sequence ID" value="NZ_CP037864.1"/>
</dbReference>
<dbReference type="InterPro" id="IPR042257">
    <property type="entry name" value="DGOK_C"/>
</dbReference>
<keyword evidence="1" id="KW-0418">Kinase</keyword>
<name>A0A4P6WJS6_9ENTR</name>
<dbReference type="InterPro" id="IPR042258">
    <property type="entry name" value="DGOK_N"/>
</dbReference>
<keyword evidence="1" id="KW-0808">Transferase</keyword>